<evidence type="ECO:0000313" key="3">
    <source>
        <dbReference type="Proteomes" id="UP001054945"/>
    </source>
</evidence>
<keyword evidence="1" id="KW-0732">Signal</keyword>
<dbReference type="Proteomes" id="UP001054945">
    <property type="component" value="Unassembled WGS sequence"/>
</dbReference>
<reference evidence="2 3" key="1">
    <citation type="submission" date="2021-06" db="EMBL/GenBank/DDBJ databases">
        <title>Caerostris extrusa draft genome.</title>
        <authorList>
            <person name="Kono N."/>
            <person name="Arakawa K."/>
        </authorList>
    </citation>
    <scope>NUCLEOTIDE SEQUENCE [LARGE SCALE GENOMIC DNA]</scope>
</reference>
<evidence type="ECO:0000313" key="2">
    <source>
        <dbReference type="EMBL" id="GIY94074.1"/>
    </source>
</evidence>
<protein>
    <recommendedName>
        <fullName evidence="4">Secreted protein</fullName>
    </recommendedName>
</protein>
<gene>
    <name evidence="2" type="ORF">CEXT_431471</name>
</gene>
<sequence>MMDKRTWLVCSYDVLLVLCSYCNQLPVKALYWTTASTVADYVLSGTPVTHVHTQDALYVETHCQGCQCSSWLVLLLGLC</sequence>
<evidence type="ECO:0000256" key="1">
    <source>
        <dbReference type="SAM" id="SignalP"/>
    </source>
</evidence>
<comment type="caution">
    <text evidence="2">The sequence shown here is derived from an EMBL/GenBank/DDBJ whole genome shotgun (WGS) entry which is preliminary data.</text>
</comment>
<feature type="signal peptide" evidence="1">
    <location>
        <begin position="1"/>
        <end position="24"/>
    </location>
</feature>
<accession>A0AAV4XHD2</accession>
<dbReference type="EMBL" id="BPLR01000346">
    <property type="protein sequence ID" value="GIY94074.1"/>
    <property type="molecule type" value="Genomic_DNA"/>
</dbReference>
<keyword evidence="3" id="KW-1185">Reference proteome</keyword>
<proteinExistence type="predicted"/>
<organism evidence="2 3">
    <name type="scientific">Caerostris extrusa</name>
    <name type="common">Bark spider</name>
    <name type="synonym">Caerostris bankana</name>
    <dbReference type="NCBI Taxonomy" id="172846"/>
    <lineage>
        <taxon>Eukaryota</taxon>
        <taxon>Metazoa</taxon>
        <taxon>Ecdysozoa</taxon>
        <taxon>Arthropoda</taxon>
        <taxon>Chelicerata</taxon>
        <taxon>Arachnida</taxon>
        <taxon>Araneae</taxon>
        <taxon>Araneomorphae</taxon>
        <taxon>Entelegynae</taxon>
        <taxon>Araneoidea</taxon>
        <taxon>Araneidae</taxon>
        <taxon>Caerostris</taxon>
    </lineage>
</organism>
<feature type="chain" id="PRO_5043439262" description="Secreted protein" evidence="1">
    <location>
        <begin position="25"/>
        <end position="79"/>
    </location>
</feature>
<evidence type="ECO:0008006" key="4">
    <source>
        <dbReference type="Google" id="ProtNLM"/>
    </source>
</evidence>
<name>A0AAV4XHD2_CAEEX</name>
<dbReference type="AlphaFoldDB" id="A0AAV4XHD2"/>